<dbReference type="HOGENOM" id="CLU_091233_3_0_2"/>
<dbReference type="InterPro" id="IPR036390">
    <property type="entry name" value="WH_DNA-bd_sf"/>
</dbReference>
<dbReference type="PROSITE" id="PS00519">
    <property type="entry name" value="HTH_ASNC_1"/>
    <property type="match status" value="1"/>
</dbReference>
<dbReference type="SUPFAM" id="SSF46785">
    <property type="entry name" value="Winged helix' DNA-binding domain"/>
    <property type="match status" value="1"/>
</dbReference>
<dbReference type="InterPro" id="IPR000485">
    <property type="entry name" value="AsnC-type_HTH_dom"/>
</dbReference>
<dbReference type="Gene3D" id="1.10.10.10">
    <property type="entry name" value="Winged helix-like DNA-binding domain superfamily/Winged helix DNA-binding domain"/>
    <property type="match status" value="1"/>
</dbReference>
<dbReference type="Pfam" id="PF13412">
    <property type="entry name" value="HTH_24"/>
    <property type="match status" value="1"/>
</dbReference>
<dbReference type="Gene3D" id="3.30.70.920">
    <property type="match status" value="1"/>
</dbReference>
<dbReference type="EMBL" id="CP008887">
    <property type="protein sequence ID" value="AIU70280.1"/>
    <property type="molecule type" value="Genomic_DNA"/>
</dbReference>
<dbReference type="CDD" id="cd00090">
    <property type="entry name" value="HTH_ARSR"/>
    <property type="match status" value="1"/>
</dbReference>
<evidence type="ECO:0000259" key="4">
    <source>
        <dbReference type="PROSITE" id="PS50956"/>
    </source>
</evidence>
<evidence type="ECO:0000256" key="2">
    <source>
        <dbReference type="ARBA" id="ARBA00023125"/>
    </source>
</evidence>
<accession>A0A097QUX6</accession>
<dbReference type="SMART" id="SM00344">
    <property type="entry name" value="HTH_ASNC"/>
    <property type="match status" value="1"/>
</dbReference>
<dbReference type="PROSITE" id="PS50956">
    <property type="entry name" value="HTH_ASNC_2"/>
    <property type="match status" value="1"/>
</dbReference>
<feature type="domain" description="HTH asnC-type" evidence="4">
    <location>
        <begin position="4"/>
        <end position="65"/>
    </location>
</feature>
<dbReference type="InterPro" id="IPR011008">
    <property type="entry name" value="Dimeric_a/b-barrel"/>
</dbReference>
<dbReference type="GO" id="GO:0043565">
    <property type="term" value="F:sequence-specific DNA binding"/>
    <property type="evidence" value="ECO:0007669"/>
    <property type="project" value="InterPro"/>
</dbReference>
<reference evidence="5 6" key="1">
    <citation type="journal article" date="2015" name="Int. J. Syst. Evol. Microbiol.">
        <title>Thermococcus eurythermalis sp. nov., a conditional piezophilic hyperthermophilic archaeon with a wide temperature range isolated from an oil-immersed chimney in the Guaymas Basin.</title>
        <authorList>
            <person name="Zhao W."/>
            <person name="Zeng X."/>
            <person name="Xiao X."/>
        </authorList>
    </citation>
    <scope>NUCLEOTIDE SEQUENCE [LARGE SCALE GENOMIC DNA]</scope>
    <source>
        <strain evidence="5 6">A501</strain>
    </source>
</reference>
<gene>
    <name evidence="5" type="ORF">TEU_08015</name>
</gene>
<dbReference type="AlphaFoldDB" id="A0A097QUX6"/>
<dbReference type="PANTHER" id="PTHR30154:SF50">
    <property type="entry name" value="TRANSCRIPTIONAL REGULATOR, ASNC FAMILY"/>
    <property type="match status" value="1"/>
</dbReference>
<dbReference type="SUPFAM" id="SSF54909">
    <property type="entry name" value="Dimeric alpha+beta barrel"/>
    <property type="match status" value="1"/>
</dbReference>
<evidence type="ECO:0000313" key="5">
    <source>
        <dbReference type="EMBL" id="AIU70280.1"/>
    </source>
</evidence>
<dbReference type="RefSeq" id="WP_050003252.1">
    <property type="nucleotide sequence ID" value="NZ_CP008887.1"/>
</dbReference>
<dbReference type="PANTHER" id="PTHR30154">
    <property type="entry name" value="LEUCINE-RESPONSIVE REGULATORY PROTEIN"/>
    <property type="match status" value="1"/>
</dbReference>
<keyword evidence="2" id="KW-0238">DNA-binding</keyword>
<dbReference type="Proteomes" id="UP000029980">
    <property type="component" value="Chromosome"/>
</dbReference>
<evidence type="ECO:0000256" key="3">
    <source>
        <dbReference type="ARBA" id="ARBA00023163"/>
    </source>
</evidence>
<keyword evidence="1" id="KW-0805">Transcription regulation</keyword>
<dbReference type="STRING" id="1505907.TEU_08015"/>
<sequence>MPGIDERDREILRILRSNGRITLTELGKKVNLSPASVKSRLEKLERLGAVKGYSAVIDPAFLGNPVTALIFIRLKDVDPYTRSMLRELASLDNVEFLYLKTGDHNVLLKGEFRDMDELREFLKSLKKTFGVNALSIEANLVVEELKNCWLADTHYDSDCGREKDYGKRQRS</sequence>
<proteinExistence type="predicted"/>
<protein>
    <submittedName>
        <fullName evidence="5">AsnC family transcriptional regulator</fullName>
    </submittedName>
</protein>
<keyword evidence="3" id="KW-0804">Transcription</keyword>
<evidence type="ECO:0000256" key="1">
    <source>
        <dbReference type="ARBA" id="ARBA00023015"/>
    </source>
</evidence>
<dbReference type="Pfam" id="PF01037">
    <property type="entry name" value="AsnC_trans_reg"/>
    <property type="match status" value="1"/>
</dbReference>
<dbReference type="KEGG" id="teu:TEU_08015"/>
<name>A0A097QUX6_9EURY</name>
<dbReference type="OrthoDB" id="6762at2157"/>
<dbReference type="GeneID" id="25153380"/>
<evidence type="ECO:0000313" key="6">
    <source>
        <dbReference type="Proteomes" id="UP000029980"/>
    </source>
</evidence>
<keyword evidence="6" id="KW-1185">Reference proteome</keyword>
<dbReference type="PRINTS" id="PR00033">
    <property type="entry name" value="HTHASNC"/>
</dbReference>
<dbReference type="InterPro" id="IPR011991">
    <property type="entry name" value="ArsR-like_HTH"/>
</dbReference>
<dbReference type="InterPro" id="IPR019888">
    <property type="entry name" value="Tscrpt_reg_AsnC-like"/>
</dbReference>
<dbReference type="GO" id="GO:0005829">
    <property type="term" value="C:cytosol"/>
    <property type="evidence" value="ECO:0007669"/>
    <property type="project" value="TreeGrafter"/>
</dbReference>
<dbReference type="InterPro" id="IPR019885">
    <property type="entry name" value="Tscrpt_reg_HTH_AsnC-type_CS"/>
</dbReference>
<dbReference type="InterPro" id="IPR036388">
    <property type="entry name" value="WH-like_DNA-bd_sf"/>
</dbReference>
<dbReference type="GO" id="GO:0043200">
    <property type="term" value="P:response to amino acid"/>
    <property type="evidence" value="ECO:0007669"/>
    <property type="project" value="TreeGrafter"/>
</dbReference>
<organism evidence="5 6">
    <name type="scientific">Thermococcus eurythermalis</name>
    <dbReference type="NCBI Taxonomy" id="1505907"/>
    <lineage>
        <taxon>Archaea</taxon>
        <taxon>Methanobacteriati</taxon>
        <taxon>Methanobacteriota</taxon>
        <taxon>Thermococci</taxon>
        <taxon>Thermococcales</taxon>
        <taxon>Thermococcaceae</taxon>
        <taxon>Thermococcus</taxon>
    </lineage>
</organism>
<dbReference type="InterPro" id="IPR019887">
    <property type="entry name" value="Tscrpt_reg_AsnC/Lrp_C"/>
</dbReference>